<sequence>MIRPMTADDIGYIQQIAHVTWNDTYAGIIPEDIQTTFINRSYSDAMMMKRMEKTHMLVAECEQGTPVGFLNFTRKDEDGDSELTAMYILPSYQQSGYGKQLFDLTIKMLDGAKQLFVYVDSRNAVGRAFYEKQGFELLEVFEETFEGYPVETAQYVYYIREPALTY</sequence>
<gene>
    <name evidence="2" type="ORF">SLU01_30960</name>
</gene>
<dbReference type="AlphaFoldDB" id="A0A511ZBG6"/>
<dbReference type="Proteomes" id="UP000321901">
    <property type="component" value="Unassembled WGS sequence"/>
</dbReference>
<proteinExistence type="predicted"/>
<dbReference type="InterPro" id="IPR000182">
    <property type="entry name" value="GNAT_dom"/>
</dbReference>
<protein>
    <submittedName>
        <fullName evidence="2">N-acetyltransferase</fullName>
    </submittedName>
</protein>
<dbReference type="CDD" id="cd04301">
    <property type="entry name" value="NAT_SF"/>
    <property type="match status" value="1"/>
</dbReference>
<dbReference type="InterPro" id="IPR050276">
    <property type="entry name" value="MshD_Acetyltransferase"/>
</dbReference>
<dbReference type="RefSeq" id="WP_147059952.1">
    <property type="nucleotide sequence ID" value="NZ_BJYL01000047.1"/>
</dbReference>
<evidence type="ECO:0000313" key="2">
    <source>
        <dbReference type="EMBL" id="GEN84784.1"/>
    </source>
</evidence>
<dbReference type="Gene3D" id="3.40.630.30">
    <property type="match status" value="1"/>
</dbReference>
<dbReference type="OrthoDB" id="794462at2"/>
<feature type="domain" description="N-acetyltransferase" evidence="1">
    <location>
        <begin position="1"/>
        <end position="157"/>
    </location>
</feature>
<dbReference type="PROSITE" id="PS51186">
    <property type="entry name" value="GNAT"/>
    <property type="match status" value="1"/>
</dbReference>
<dbReference type="InterPro" id="IPR016181">
    <property type="entry name" value="Acyl_CoA_acyltransferase"/>
</dbReference>
<keyword evidence="3" id="KW-1185">Reference proteome</keyword>
<dbReference type="GO" id="GO:0016747">
    <property type="term" value="F:acyltransferase activity, transferring groups other than amino-acyl groups"/>
    <property type="evidence" value="ECO:0007669"/>
    <property type="project" value="InterPro"/>
</dbReference>
<comment type="caution">
    <text evidence="2">The sequence shown here is derived from an EMBL/GenBank/DDBJ whole genome shotgun (WGS) entry which is preliminary data.</text>
</comment>
<dbReference type="Pfam" id="PF13508">
    <property type="entry name" value="Acetyltransf_7"/>
    <property type="match status" value="1"/>
</dbReference>
<name>A0A511ZBG6_9BACL</name>
<keyword evidence="2" id="KW-0808">Transferase</keyword>
<dbReference type="SUPFAM" id="SSF55729">
    <property type="entry name" value="Acyl-CoA N-acyltransferases (Nat)"/>
    <property type="match status" value="1"/>
</dbReference>
<evidence type="ECO:0000259" key="1">
    <source>
        <dbReference type="PROSITE" id="PS51186"/>
    </source>
</evidence>
<dbReference type="EMBL" id="BJYL01000047">
    <property type="protein sequence ID" value="GEN84784.1"/>
    <property type="molecule type" value="Genomic_DNA"/>
</dbReference>
<reference evidence="2 3" key="1">
    <citation type="submission" date="2019-07" db="EMBL/GenBank/DDBJ databases">
        <title>Whole genome shotgun sequence of Sporosarcina luteola NBRC 105378.</title>
        <authorList>
            <person name="Hosoyama A."/>
            <person name="Uohara A."/>
            <person name="Ohji S."/>
            <person name="Ichikawa N."/>
        </authorList>
    </citation>
    <scope>NUCLEOTIDE SEQUENCE [LARGE SCALE GENOMIC DNA]</scope>
    <source>
        <strain evidence="2 3">NBRC 105378</strain>
    </source>
</reference>
<organism evidence="2 3">
    <name type="scientific">Sporosarcina luteola</name>
    <dbReference type="NCBI Taxonomy" id="582850"/>
    <lineage>
        <taxon>Bacteria</taxon>
        <taxon>Bacillati</taxon>
        <taxon>Bacillota</taxon>
        <taxon>Bacilli</taxon>
        <taxon>Bacillales</taxon>
        <taxon>Caryophanaceae</taxon>
        <taxon>Sporosarcina</taxon>
    </lineage>
</organism>
<dbReference type="PANTHER" id="PTHR43617">
    <property type="entry name" value="L-AMINO ACID N-ACETYLTRANSFERASE"/>
    <property type="match status" value="1"/>
</dbReference>
<accession>A0A511ZBG6</accession>
<dbReference type="PANTHER" id="PTHR43617:SF30">
    <property type="entry name" value="HISTONE ACETYLTRANSFERASE"/>
    <property type="match status" value="1"/>
</dbReference>
<evidence type="ECO:0000313" key="3">
    <source>
        <dbReference type="Proteomes" id="UP000321901"/>
    </source>
</evidence>